<comment type="similarity">
    <text evidence="1">Belongs to the LOR family.</text>
</comment>
<accession>A0A087DGX0</accession>
<dbReference type="AlphaFoldDB" id="A0A087DGX0"/>
<dbReference type="Gene3D" id="2.40.160.200">
    <property type="entry name" value="LURP1-related"/>
    <property type="match status" value="1"/>
</dbReference>
<protein>
    <recommendedName>
        <fullName evidence="4">Tubby C 2 family protein</fullName>
    </recommendedName>
</protein>
<reference evidence="2 3" key="1">
    <citation type="submission" date="2014-03" db="EMBL/GenBank/DDBJ databases">
        <title>Genomics of Bifidobacteria.</title>
        <authorList>
            <person name="Ventura M."/>
            <person name="Milani C."/>
            <person name="Lugli G.A."/>
        </authorList>
    </citation>
    <scope>NUCLEOTIDE SEQUENCE [LARGE SCALE GENOMIC DNA]</scope>
    <source>
        <strain evidence="2 3">LMG 21589</strain>
    </source>
</reference>
<dbReference type="RefSeq" id="WP_033517825.1">
    <property type="nucleotide sequence ID" value="NZ_CAJPMS010000025.1"/>
</dbReference>
<gene>
    <name evidence="2" type="ORF">BSCA_0825</name>
</gene>
<evidence type="ECO:0000313" key="2">
    <source>
        <dbReference type="EMBL" id="KFI94770.1"/>
    </source>
</evidence>
<dbReference type="InterPro" id="IPR038595">
    <property type="entry name" value="LOR_sf"/>
</dbReference>
<dbReference type="Proteomes" id="UP000029033">
    <property type="component" value="Unassembled WGS sequence"/>
</dbReference>
<keyword evidence="3" id="KW-1185">Reference proteome</keyword>
<evidence type="ECO:0000256" key="1">
    <source>
        <dbReference type="ARBA" id="ARBA00005437"/>
    </source>
</evidence>
<dbReference type="SUPFAM" id="SSF54518">
    <property type="entry name" value="Tubby C-terminal domain-like"/>
    <property type="match status" value="1"/>
</dbReference>
<dbReference type="EMBL" id="JGZO01000006">
    <property type="protein sequence ID" value="KFI94770.1"/>
    <property type="molecule type" value="Genomic_DNA"/>
</dbReference>
<evidence type="ECO:0000313" key="3">
    <source>
        <dbReference type="Proteomes" id="UP000029033"/>
    </source>
</evidence>
<proteinExistence type="inferred from homology"/>
<dbReference type="eggNOG" id="COG4894">
    <property type="taxonomic scope" value="Bacteria"/>
</dbReference>
<name>A0A087DGX0_9BIFI</name>
<comment type="caution">
    <text evidence="2">The sequence shown here is derived from an EMBL/GenBank/DDBJ whole genome shotgun (WGS) entry which is preliminary data.</text>
</comment>
<dbReference type="OrthoDB" id="652307at2"/>
<dbReference type="InterPro" id="IPR025659">
    <property type="entry name" value="Tubby-like_C"/>
</dbReference>
<sequence length="162" mass="18446">MQQLYIKQKVFSLGEQFNVTDANGFPRYSVQGSFMRIPKSFQVYDASGNEIAVIVKKVLSWLPHFSVLMGGNEVATIDKELTVFRDRYRIDAQGLSIEGDWWDMNFTVTRDGAEVARIAQRWLAWGDTYEVTVFDTRLEALIVSLVIAIDCVKAEQQAQRNG</sequence>
<dbReference type="Pfam" id="PF04525">
    <property type="entry name" value="LOR"/>
    <property type="match status" value="1"/>
</dbReference>
<dbReference type="GeneID" id="85166382"/>
<evidence type="ECO:0008006" key="4">
    <source>
        <dbReference type="Google" id="ProtNLM"/>
    </source>
</evidence>
<dbReference type="InterPro" id="IPR007612">
    <property type="entry name" value="LOR"/>
</dbReference>
<organism evidence="2 3">
    <name type="scientific">Bifidobacterium scardovii</name>
    <dbReference type="NCBI Taxonomy" id="158787"/>
    <lineage>
        <taxon>Bacteria</taxon>
        <taxon>Bacillati</taxon>
        <taxon>Actinomycetota</taxon>
        <taxon>Actinomycetes</taxon>
        <taxon>Bifidobacteriales</taxon>
        <taxon>Bifidobacteriaceae</taxon>
        <taxon>Bifidobacterium</taxon>
    </lineage>
</organism>